<dbReference type="RefSeq" id="WP_077965983.1">
    <property type="nucleotide sequence ID" value="NZ_MVFC01000004.1"/>
</dbReference>
<keyword evidence="2" id="KW-1185">Reference proteome</keyword>
<accession>A0A1V4AD39</accession>
<evidence type="ECO:0000313" key="2">
    <source>
        <dbReference type="Proteomes" id="UP000190539"/>
    </source>
</evidence>
<proteinExistence type="predicted"/>
<sequence length="62" mass="6567">MRFVARHAERGEIDPLVASAATGRDGAVVVAGTAEAGLGEQVSPVHRAVDVSTRPRLREMSR</sequence>
<gene>
    <name evidence="1" type="ORF">B1H18_07335</name>
</gene>
<comment type="caution">
    <text evidence="1">The sequence shown here is derived from an EMBL/GenBank/DDBJ whole genome shotgun (WGS) entry which is preliminary data.</text>
</comment>
<dbReference type="EMBL" id="MVFC01000004">
    <property type="protein sequence ID" value="OON81175.1"/>
    <property type="molecule type" value="Genomic_DNA"/>
</dbReference>
<organism evidence="1 2">
    <name type="scientific">Streptomyces tsukubensis</name>
    <dbReference type="NCBI Taxonomy" id="83656"/>
    <lineage>
        <taxon>Bacteria</taxon>
        <taxon>Bacillati</taxon>
        <taxon>Actinomycetota</taxon>
        <taxon>Actinomycetes</taxon>
        <taxon>Kitasatosporales</taxon>
        <taxon>Streptomycetaceae</taxon>
        <taxon>Streptomyces</taxon>
    </lineage>
</organism>
<dbReference type="Proteomes" id="UP000190539">
    <property type="component" value="Unassembled WGS sequence"/>
</dbReference>
<dbReference type="STRING" id="83656.B1H18_07335"/>
<protein>
    <submittedName>
        <fullName evidence="1">Uncharacterized protein</fullName>
    </submittedName>
</protein>
<dbReference type="AlphaFoldDB" id="A0A1V4AD39"/>
<reference evidence="1 2" key="1">
    <citation type="submission" date="2017-02" db="EMBL/GenBank/DDBJ databases">
        <title>Draft Genome Sequence of Streptomyces tsukubaensis F601, a Producer of the immunosuppressant tacrolimus FK506.</title>
        <authorList>
            <person name="Zong G."/>
            <person name="Zhong C."/>
            <person name="Fu J."/>
            <person name="Qin R."/>
            <person name="Cao G."/>
        </authorList>
    </citation>
    <scope>NUCLEOTIDE SEQUENCE [LARGE SCALE GENOMIC DNA]</scope>
    <source>
        <strain evidence="1 2">F601</strain>
    </source>
</reference>
<evidence type="ECO:0000313" key="1">
    <source>
        <dbReference type="EMBL" id="OON81175.1"/>
    </source>
</evidence>
<name>A0A1V4AD39_9ACTN</name>